<dbReference type="InterPro" id="IPR006657">
    <property type="entry name" value="MoPterin_dinucl-bd_dom"/>
</dbReference>
<dbReference type="GO" id="GO:0016491">
    <property type="term" value="F:oxidoreductase activity"/>
    <property type="evidence" value="ECO:0007669"/>
    <property type="project" value="UniProtKB-KW"/>
</dbReference>
<keyword evidence="6" id="KW-0560">Oxidoreductase</keyword>
<dbReference type="SUPFAM" id="SSF50692">
    <property type="entry name" value="ADC-like"/>
    <property type="match status" value="1"/>
</dbReference>
<keyword evidence="4" id="KW-0479">Metal-binding</keyword>
<dbReference type="Gene3D" id="3.30.2070.10">
    <property type="entry name" value="Formate dehydrogenase/DMSO reductase"/>
    <property type="match status" value="1"/>
</dbReference>
<name>A0AAW4L3P9_9BACT</name>
<dbReference type="Pfam" id="PF04879">
    <property type="entry name" value="Molybdop_Fe4S4"/>
    <property type="match status" value="1"/>
</dbReference>
<evidence type="ECO:0000256" key="5">
    <source>
        <dbReference type="ARBA" id="ARBA00022729"/>
    </source>
</evidence>
<evidence type="ECO:0000256" key="3">
    <source>
        <dbReference type="ARBA" id="ARBA00022505"/>
    </source>
</evidence>
<keyword evidence="7" id="KW-0408">Iron</keyword>
<sequence length="706" mass="77948">MPESFLSWAESAPEEMKLVPTFCELCFWNCGLIAKVQNGKVVKVDGNPLSERGRGRLCGRGNAALGSLYDQDRLKTPLINIGKRGEPKWKKATWDEALGVIAGKLSAIKEKHGPDAVALFSHGSGGAFWKHLLKAYGSSYYTAPSFAQCRGPRDVGFTMTFGSEVGSPEFYDFSQSKFIVLLGSHLGENAHNSQVQDLVHGLEQGAKLCVVDPRCSNIASKADYWLPIRPATDLALLLAWIRIIVNEELYDADYLSKYASGLAELKAAVQEFTPEWAAKETDIPAGKIVEVARELAARKPNVVISGGRFAAWYGDDAQRARAIALLNALLGSWGRPGGIYLPAGGGVPEYPGLPEYPEHTAGIPKLDGAYPFALSQTTTSIRNAAITGQPHAMKGWLVYGCNLMKTMPNREETIKAINNLDLLVAIDIVPADIIQWADVVLPECTYLERHDALSLGKFKKFEISIRQPAVQPMWESKPSWWITKELGKKMGLETYFPWKDGEEYLAKRCEAGGINYAELKQKGVLTIEEKSAPYITDQNQPTFDTPSGKIELYSKQLAEKGFDPVPKYKKHPQPPDGHFSLLFGRSPLHTFSRTTNNFLLTDLVPENSVWISRKKAKQLGFKDGEYVRLQNAAGVKSSGTVKIRCTERLREDCLYMVHGFGVHAKGMKRADNKGVGDEELLTGYQIDPIMGGTGMRLNFVKIVKEG</sequence>
<evidence type="ECO:0000256" key="4">
    <source>
        <dbReference type="ARBA" id="ARBA00022723"/>
    </source>
</evidence>
<dbReference type="GO" id="GO:0051539">
    <property type="term" value="F:4 iron, 4 sulfur cluster binding"/>
    <property type="evidence" value="ECO:0007669"/>
    <property type="project" value="UniProtKB-KW"/>
</dbReference>
<dbReference type="CDD" id="cd02778">
    <property type="entry name" value="MopB_CT_Thiosulfate-R-like"/>
    <property type="match status" value="1"/>
</dbReference>
<evidence type="ECO:0000256" key="2">
    <source>
        <dbReference type="ARBA" id="ARBA00022485"/>
    </source>
</evidence>
<protein>
    <submittedName>
        <fullName evidence="10">Molybdopterin-dependent oxidoreductase</fullName>
    </submittedName>
</protein>
<keyword evidence="3" id="KW-0500">Molybdenum</keyword>
<evidence type="ECO:0000259" key="9">
    <source>
        <dbReference type="PROSITE" id="PS51669"/>
    </source>
</evidence>
<dbReference type="InterPro" id="IPR009010">
    <property type="entry name" value="Asp_de-COase-like_dom_sf"/>
</dbReference>
<dbReference type="AlphaFoldDB" id="A0AAW4L3P9"/>
<dbReference type="SMART" id="SM00926">
    <property type="entry name" value="Molybdop_Fe4S4"/>
    <property type="match status" value="1"/>
</dbReference>
<proteinExistence type="inferred from homology"/>
<gene>
    <name evidence="10" type="ORF">KI809_09015</name>
</gene>
<evidence type="ECO:0000256" key="7">
    <source>
        <dbReference type="ARBA" id="ARBA00023004"/>
    </source>
</evidence>
<dbReference type="Gene3D" id="2.40.40.20">
    <property type="match status" value="1"/>
</dbReference>
<comment type="similarity">
    <text evidence="1">Belongs to the prokaryotic molybdopterin-containing oxidoreductase family.</text>
</comment>
<dbReference type="InterPro" id="IPR050612">
    <property type="entry name" value="Prok_Mopterin_Oxidored"/>
</dbReference>
<dbReference type="SUPFAM" id="SSF53706">
    <property type="entry name" value="Formate dehydrogenase/DMSO reductase, domains 1-3"/>
    <property type="match status" value="1"/>
</dbReference>
<organism evidence="10 11">
    <name type="scientific">Geoanaerobacter pelophilus</name>
    <dbReference type="NCBI Taxonomy" id="60036"/>
    <lineage>
        <taxon>Bacteria</taxon>
        <taxon>Pseudomonadati</taxon>
        <taxon>Thermodesulfobacteriota</taxon>
        <taxon>Desulfuromonadia</taxon>
        <taxon>Geobacterales</taxon>
        <taxon>Geobacteraceae</taxon>
        <taxon>Geoanaerobacter</taxon>
    </lineage>
</organism>
<evidence type="ECO:0000313" key="10">
    <source>
        <dbReference type="EMBL" id="MBT0664440.1"/>
    </source>
</evidence>
<keyword evidence="8" id="KW-0411">Iron-sulfur</keyword>
<dbReference type="PANTHER" id="PTHR43742:SF9">
    <property type="entry name" value="TETRATHIONATE REDUCTASE SUBUNIT A"/>
    <property type="match status" value="1"/>
</dbReference>
<accession>A0AAW4L3P9</accession>
<evidence type="ECO:0000256" key="6">
    <source>
        <dbReference type="ARBA" id="ARBA00023002"/>
    </source>
</evidence>
<keyword evidence="2" id="KW-0004">4Fe-4S</keyword>
<dbReference type="InterPro" id="IPR006656">
    <property type="entry name" value="Mopterin_OxRdtase"/>
</dbReference>
<evidence type="ECO:0000256" key="8">
    <source>
        <dbReference type="ARBA" id="ARBA00023014"/>
    </source>
</evidence>
<reference evidence="10 11" key="1">
    <citation type="submission" date="2021-05" db="EMBL/GenBank/DDBJ databases">
        <title>The draft genome of Geobacter pelophilus DSM 12255.</title>
        <authorList>
            <person name="Xu Z."/>
            <person name="Masuda Y."/>
            <person name="Itoh H."/>
            <person name="Senoo K."/>
        </authorList>
    </citation>
    <scope>NUCLEOTIDE SEQUENCE [LARGE SCALE GENOMIC DNA]</scope>
    <source>
        <strain evidence="10 11">DSM 12255</strain>
    </source>
</reference>
<evidence type="ECO:0000256" key="1">
    <source>
        <dbReference type="ARBA" id="ARBA00010312"/>
    </source>
</evidence>
<evidence type="ECO:0000313" key="11">
    <source>
        <dbReference type="Proteomes" id="UP000811899"/>
    </source>
</evidence>
<dbReference type="Gene3D" id="3.40.228.10">
    <property type="entry name" value="Dimethylsulfoxide Reductase, domain 2"/>
    <property type="match status" value="1"/>
</dbReference>
<keyword evidence="5" id="KW-0732">Signal</keyword>
<dbReference type="GO" id="GO:0043546">
    <property type="term" value="F:molybdopterin cofactor binding"/>
    <property type="evidence" value="ECO:0007669"/>
    <property type="project" value="InterPro"/>
</dbReference>
<dbReference type="Gene3D" id="2.20.25.90">
    <property type="entry name" value="ADC-like domains"/>
    <property type="match status" value="1"/>
</dbReference>
<dbReference type="PROSITE" id="PS51669">
    <property type="entry name" value="4FE4S_MOW_BIS_MGD"/>
    <property type="match status" value="1"/>
</dbReference>
<dbReference type="Pfam" id="PF00384">
    <property type="entry name" value="Molybdopterin"/>
    <property type="match status" value="1"/>
</dbReference>
<dbReference type="EMBL" id="JAHCVJ010000003">
    <property type="protein sequence ID" value="MBT0664440.1"/>
    <property type="molecule type" value="Genomic_DNA"/>
</dbReference>
<dbReference type="Proteomes" id="UP000811899">
    <property type="component" value="Unassembled WGS sequence"/>
</dbReference>
<dbReference type="Gene3D" id="3.40.50.740">
    <property type="match status" value="1"/>
</dbReference>
<keyword evidence="11" id="KW-1185">Reference proteome</keyword>
<dbReference type="InterPro" id="IPR006963">
    <property type="entry name" value="Mopterin_OxRdtase_4Fe-4S_dom"/>
</dbReference>
<dbReference type="Pfam" id="PF01568">
    <property type="entry name" value="Molydop_binding"/>
    <property type="match status" value="1"/>
</dbReference>
<feature type="domain" description="4Fe-4S Mo/W bis-MGD-type" evidence="9">
    <location>
        <begin position="16"/>
        <end position="72"/>
    </location>
</feature>
<dbReference type="GO" id="GO:0046872">
    <property type="term" value="F:metal ion binding"/>
    <property type="evidence" value="ECO:0007669"/>
    <property type="project" value="UniProtKB-KW"/>
</dbReference>
<comment type="caution">
    <text evidence="10">The sequence shown here is derived from an EMBL/GenBank/DDBJ whole genome shotgun (WGS) entry which is preliminary data.</text>
</comment>
<dbReference type="PANTHER" id="PTHR43742">
    <property type="entry name" value="TRIMETHYLAMINE-N-OXIDE REDUCTASE"/>
    <property type="match status" value="1"/>
</dbReference>